<feature type="compositionally biased region" description="Low complexity" evidence="6">
    <location>
        <begin position="240"/>
        <end position="249"/>
    </location>
</feature>
<sequence length="872" mass="91761">MFYRGSLDRNAEQNLATAIRESEPLMSGMVLSSTNPEPDRSAGPHGSDSASGETTGFAPGPLTPLGTSGEGPSARDDDQQVRDRMYFLRHSMPPTVESAEEILQAVEAQLEQSPLLSRRSSLSTQLVTRHGRSSRSPTSPGLGLSAAAAAAAAGGGQIEGGLPAGGSIGGSTASRGSSYGGALPPGPTGWQQHHSQHPQQHRSQQKQHSLLGLSLTDHYLTEQNHHHHLMAQHYQHQHQQEPAQQQQEQEQLQLVGVSAVANSPSAGQLVSTASFSAGVLGEACDVATGAEKKLAIAGVRTWLKVLPDGSATIVQLDRAQLGLQYGVQLRDFRVLDPVLGATYPACLLCREGALIVNLDPIKVIITAEFALVNHAESDKSRPFIEELKRRLHNYLASKIAHPATISTHVMPMAGGPEAGLPPPLHQQQKDVMESPTAAAAIGQRAGLGGRVASMTSLLGQTPPSAAAAAASAAAAAAAAATGTSLQNAGEGRMAHVAQALLSLLPHQVRPGSAPANGGAATAAASGTVDGIPLLPATRLLHLRWQGLAAASQTLGAPGGGGGEAHQVSEMVASMPFELRALEVVLEQTVSLLDAQTTELERATRMALDELTLRVNPRNLERMRHLKGRMAALSNKVDTVRGVLEKLLDDDRAMAAMNLTAKDEQQQQQAAVAAAQQLAAREREEWLQQGSGALPSPANPASSGSLFHHSLELQHGPLAGAPSSPAGIERITSQQCAGGGGGGGNGPDTEEVAVVEMLLEAYFMQLGHSWQRLQSLKSYIDSTEDLINLELDQQRNNLISVDLMVTFGSFLLTAMSVIAGLFGMNVTNRMEGDYSAFLGICIGSASTAVVLWLLFVYCSIRYGLMNGLSMTWR</sequence>
<dbReference type="Gene3D" id="2.40.128.330">
    <property type="match status" value="1"/>
</dbReference>
<evidence type="ECO:0000313" key="9">
    <source>
        <dbReference type="Proteomes" id="UP000722791"/>
    </source>
</evidence>
<proteinExistence type="inferred from homology"/>
<evidence type="ECO:0000256" key="2">
    <source>
        <dbReference type="ARBA" id="ARBA00007535"/>
    </source>
</evidence>
<comment type="similarity">
    <text evidence="2">Belongs to the CorA metal ion transporter (MIT) (TC 1.A.35.5) family.</text>
</comment>
<feature type="region of interest" description="Disordered" evidence="6">
    <location>
        <begin position="230"/>
        <end position="249"/>
    </location>
</feature>
<feature type="transmembrane region" description="Helical" evidence="7">
    <location>
        <begin position="802"/>
        <end position="823"/>
    </location>
</feature>
<dbReference type="GO" id="GO:0016020">
    <property type="term" value="C:membrane"/>
    <property type="evidence" value="ECO:0007669"/>
    <property type="project" value="UniProtKB-SubCell"/>
</dbReference>
<evidence type="ECO:0008006" key="10">
    <source>
        <dbReference type="Google" id="ProtNLM"/>
    </source>
</evidence>
<comment type="caution">
    <text evidence="8">The sequence shown here is derived from an EMBL/GenBank/DDBJ whole genome shotgun (WGS) entry which is preliminary data.</text>
</comment>
<keyword evidence="3 7" id="KW-0812">Transmembrane</keyword>
<dbReference type="AlphaFoldDB" id="A0A8J4GVA7"/>
<comment type="subcellular location">
    <subcellularLocation>
        <location evidence="1">Membrane</location>
        <topology evidence="1">Multi-pass membrane protein</topology>
    </subcellularLocation>
</comment>
<dbReference type="PANTHER" id="PTHR13890">
    <property type="entry name" value="RNA SPLICING PROTEIN MRS2, MITOCHONDRIAL"/>
    <property type="match status" value="1"/>
</dbReference>
<protein>
    <recommendedName>
        <fullName evidence="10">Magnesium transporter</fullName>
    </recommendedName>
</protein>
<dbReference type="InterPro" id="IPR045863">
    <property type="entry name" value="CorA_TM1_TM2"/>
</dbReference>
<dbReference type="GO" id="GO:0015095">
    <property type="term" value="F:magnesium ion transmembrane transporter activity"/>
    <property type="evidence" value="ECO:0007669"/>
    <property type="project" value="UniProtKB-ARBA"/>
</dbReference>
<evidence type="ECO:0000256" key="1">
    <source>
        <dbReference type="ARBA" id="ARBA00004141"/>
    </source>
</evidence>
<reference evidence="8" key="1">
    <citation type="journal article" date="2021" name="Proc. Natl. Acad. Sci. U.S.A.">
        <title>Three genomes in the algal genus Volvox reveal the fate of a haploid sex-determining region after a transition to homothallism.</title>
        <authorList>
            <person name="Yamamoto K."/>
            <person name="Hamaji T."/>
            <person name="Kawai-Toyooka H."/>
            <person name="Matsuzaki R."/>
            <person name="Takahashi F."/>
            <person name="Nishimura Y."/>
            <person name="Kawachi M."/>
            <person name="Noguchi H."/>
            <person name="Minakuchi Y."/>
            <person name="Umen J.G."/>
            <person name="Toyoda A."/>
            <person name="Nozaki H."/>
        </authorList>
    </citation>
    <scope>NUCLEOTIDE SEQUENCE</scope>
    <source>
        <strain evidence="8">NIES-3785</strain>
    </source>
</reference>
<feature type="region of interest" description="Disordered" evidence="6">
    <location>
        <begin position="163"/>
        <end position="208"/>
    </location>
</feature>
<evidence type="ECO:0000256" key="5">
    <source>
        <dbReference type="ARBA" id="ARBA00023136"/>
    </source>
</evidence>
<gene>
    <name evidence="8" type="ORF">Vretimale_17567</name>
</gene>
<accession>A0A8J4GVA7</accession>
<dbReference type="PANTHER" id="PTHR13890:SF31">
    <property type="entry name" value="MAGNESIUM TRANSPORTER MRS2-2-RELATED"/>
    <property type="match status" value="1"/>
</dbReference>
<evidence type="ECO:0000256" key="7">
    <source>
        <dbReference type="SAM" id="Phobius"/>
    </source>
</evidence>
<dbReference type="EMBL" id="BNCQ01000059">
    <property type="protein sequence ID" value="GIM14758.1"/>
    <property type="molecule type" value="Genomic_DNA"/>
</dbReference>
<feature type="compositionally biased region" description="Basic and acidic residues" evidence="6">
    <location>
        <begin position="1"/>
        <end position="11"/>
    </location>
</feature>
<dbReference type="SUPFAM" id="SSF144083">
    <property type="entry name" value="Magnesium transport protein CorA, transmembrane region"/>
    <property type="match status" value="1"/>
</dbReference>
<name>A0A8J4GVA7_9CHLO</name>
<dbReference type="Gene3D" id="1.20.58.340">
    <property type="entry name" value="Magnesium transport protein CorA, transmembrane region"/>
    <property type="match status" value="1"/>
</dbReference>
<feature type="region of interest" description="Disordered" evidence="6">
    <location>
        <begin position="112"/>
        <end position="142"/>
    </location>
</feature>
<organism evidence="8 9">
    <name type="scientific">Volvox reticuliferus</name>
    <dbReference type="NCBI Taxonomy" id="1737510"/>
    <lineage>
        <taxon>Eukaryota</taxon>
        <taxon>Viridiplantae</taxon>
        <taxon>Chlorophyta</taxon>
        <taxon>core chlorophytes</taxon>
        <taxon>Chlorophyceae</taxon>
        <taxon>CS clade</taxon>
        <taxon>Chlamydomonadales</taxon>
        <taxon>Volvocaceae</taxon>
        <taxon>Volvox</taxon>
    </lineage>
</organism>
<evidence type="ECO:0000256" key="4">
    <source>
        <dbReference type="ARBA" id="ARBA00022989"/>
    </source>
</evidence>
<dbReference type="Proteomes" id="UP000722791">
    <property type="component" value="Unassembled WGS sequence"/>
</dbReference>
<keyword evidence="5 7" id="KW-0472">Membrane</keyword>
<dbReference type="InterPro" id="IPR039204">
    <property type="entry name" value="MRS2-like"/>
</dbReference>
<evidence type="ECO:0000256" key="3">
    <source>
        <dbReference type="ARBA" id="ARBA00022692"/>
    </source>
</evidence>
<feature type="compositionally biased region" description="Low complexity" evidence="6">
    <location>
        <begin position="112"/>
        <end position="126"/>
    </location>
</feature>
<dbReference type="Pfam" id="PF22099">
    <property type="entry name" value="MRS2-like"/>
    <property type="match status" value="1"/>
</dbReference>
<evidence type="ECO:0000256" key="6">
    <source>
        <dbReference type="SAM" id="MobiDB-lite"/>
    </source>
</evidence>
<feature type="region of interest" description="Disordered" evidence="6">
    <location>
        <begin position="1"/>
        <end position="77"/>
    </location>
</feature>
<dbReference type="CDD" id="cd12823">
    <property type="entry name" value="Mrs2_Mfm1p-like"/>
    <property type="match status" value="1"/>
</dbReference>
<feature type="compositionally biased region" description="Basic residues" evidence="6">
    <location>
        <begin position="194"/>
        <end position="205"/>
    </location>
</feature>
<feature type="transmembrane region" description="Helical" evidence="7">
    <location>
        <begin position="835"/>
        <end position="863"/>
    </location>
</feature>
<feature type="region of interest" description="Disordered" evidence="6">
    <location>
        <begin position="683"/>
        <end position="704"/>
    </location>
</feature>
<keyword evidence="4 7" id="KW-1133">Transmembrane helix</keyword>
<evidence type="ECO:0000313" key="8">
    <source>
        <dbReference type="EMBL" id="GIM14758.1"/>
    </source>
</evidence>